<evidence type="ECO:0000313" key="3">
    <source>
        <dbReference type="Proteomes" id="UP000694397"/>
    </source>
</evidence>
<dbReference type="Proteomes" id="UP000694397">
    <property type="component" value="Chromosome 1"/>
</dbReference>
<feature type="compositionally biased region" description="Acidic residues" evidence="1">
    <location>
        <begin position="61"/>
        <end position="71"/>
    </location>
</feature>
<reference evidence="2" key="2">
    <citation type="submission" date="2025-08" db="UniProtKB">
        <authorList>
            <consortium name="Ensembl"/>
        </authorList>
    </citation>
    <scope>IDENTIFICATION</scope>
</reference>
<proteinExistence type="predicted"/>
<feature type="region of interest" description="Disordered" evidence="1">
    <location>
        <begin position="54"/>
        <end position="73"/>
    </location>
</feature>
<dbReference type="AlphaFoldDB" id="A0A8C9RZP4"/>
<accession>A0A8C9RZP4</accession>
<reference evidence="2 3" key="1">
    <citation type="submission" date="2019-04" db="EMBL/GenBank/DDBJ databases">
        <authorList>
            <consortium name="Wellcome Sanger Institute Data Sharing"/>
        </authorList>
    </citation>
    <scope>NUCLEOTIDE SEQUENCE [LARGE SCALE GENOMIC DNA]</scope>
</reference>
<keyword evidence="3" id="KW-1185">Reference proteome</keyword>
<dbReference type="OrthoDB" id="8954273at2759"/>
<protein>
    <submittedName>
        <fullName evidence="2">Uncharacterized protein</fullName>
    </submittedName>
</protein>
<dbReference type="Ensembl" id="ENSSFOT00015027008.2">
    <property type="protein sequence ID" value="ENSSFOP00015026708.1"/>
    <property type="gene ID" value="ENSSFOG00015017158.2"/>
</dbReference>
<evidence type="ECO:0000256" key="1">
    <source>
        <dbReference type="SAM" id="MobiDB-lite"/>
    </source>
</evidence>
<dbReference type="GeneTree" id="ENSGT01150000287332"/>
<sequence>MGKVEERGCGDKDDLQHPEPHVRDGEGLVVADVLATGLLGVALERRLLVTPSRLYGGAQDQDAEDEEDGEPDLSTMGLHFVQQAAQKAPVSHYLLNMWRYCETEEKKEKFGLVTDSFSL</sequence>
<name>A0A8C9RZP4_SCLFO</name>
<reference evidence="2" key="3">
    <citation type="submission" date="2025-09" db="UniProtKB">
        <authorList>
            <consortium name="Ensembl"/>
        </authorList>
    </citation>
    <scope>IDENTIFICATION</scope>
</reference>
<evidence type="ECO:0000313" key="2">
    <source>
        <dbReference type="Ensembl" id="ENSSFOP00015026708.1"/>
    </source>
</evidence>
<organism evidence="2 3">
    <name type="scientific">Scleropages formosus</name>
    <name type="common">Asian bonytongue</name>
    <name type="synonym">Osteoglossum formosum</name>
    <dbReference type="NCBI Taxonomy" id="113540"/>
    <lineage>
        <taxon>Eukaryota</taxon>
        <taxon>Metazoa</taxon>
        <taxon>Chordata</taxon>
        <taxon>Craniata</taxon>
        <taxon>Vertebrata</taxon>
        <taxon>Euteleostomi</taxon>
        <taxon>Actinopterygii</taxon>
        <taxon>Neopterygii</taxon>
        <taxon>Teleostei</taxon>
        <taxon>Osteoglossocephala</taxon>
        <taxon>Osteoglossomorpha</taxon>
        <taxon>Osteoglossiformes</taxon>
        <taxon>Osteoglossidae</taxon>
        <taxon>Scleropages</taxon>
    </lineage>
</organism>
<feature type="region of interest" description="Disordered" evidence="1">
    <location>
        <begin position="1"/>
        <end position="23"/>
    </location>
</feature>